<keyword evidence="1" id="KW-1133">Transmembrane helix</keyword>
<proteinExistence type="predicted"/>
<feature type="transmembrane region" description="Helical" evidence="1">
    <location>
        <begin position="31"/>
        <end position="49"/>
    </location>
</feature>
<feature type="transmembrane region" description="Helical" evidence="1">
    <location>
        <begin position="6"/>
        <end position="24"/>
    </location>
</feature>
<dbReference type="Proteomes" id="UP001609376">
    <property type="component" value="Unassembled WGS sequence"/>
</dbReference>
<accession>A0ABW7LLY2</accession>
<feature type="transmembrane region" description="Helical" evidence="1">
    <location>
        <begin position="55"/>
        <end position="82"/>
    </location>
</feature>
<reference evidence="2 3" key="1">
    <citation type="submission" date="2024-10" db="EMBL/GenBank/DDBJ databases">
        <title>Paracoccus drimophilus sp. nov., a novel bacterium from corn roots in Hunan.</title>
        <authorList>
            <person name="Li X."/>
        </authorList>
    </citation>
    <scope>NUCLEOTIDE SEQUENCE [LARGE SCALE GENOMIC DNA]</scope>
    <source>
        <strain evidence="2 3">NGMCC 1.201697</strain>
    </source>
</reference>
<gene>
    <name evidence="2" type="ORF">ACHFJ0_06935</name>
</gene>
<dbReference type="EMBL" id="JBIMPR010000004">
    <property type="protein sequence ID" value="MFH5773972.1"/>
    <property type="molecule type" value="Genomic_DNA"/>
</dbReference>
<keyword evidence="1" id="KW-0472">Membrane</keyword>
<keyword evidence="3" id="KW-1185">Reference proteome</keyword>
<evidence type="ECO:0000256" key="1">
    <source>
        <dbReference type="SAM" id="Phobius"/>
    </source>
</evidence>
<dbReference type="RefSeq" id="WP_395132856.1">
    <property type="nucleotide sequence ID" value="NZ_JBIMPR010000004.1"/>
</dbReference>
<evidence type="ECO:0000313" key="3">
    <source>
        <dbReference type="Proteomes" id="UP001609376"/>
    </source>
</evidence>
<evidence type="ECO:0008006" key="4">
    <source>
        <dbReference type="Google" id="ProtNLM"/>
    </source>
</evidence>
<organism evidence="2 3">
    <name type="scientific">Paracoccus broussonetiae subsp. drimophilus</name>
    <dbReference type="NCBI Taxonomy" id="3373869"/>
    <lineage>
        <taxon>Bacteria</taxon>
        <taxon>Pseudomonadati</taxon>
        <taxon>Pseudomonadota</taxon>
        <taxon>Alphaproteobacteria</taxon>
        <taxon>Rhodobacterales</taxon>
        <taxon>Paracoccaceae</taxon>
        <taxon>Paracoccus</taxon>
        <taxon>Paracoccus broussonetiae</taxon>
    </lineage>
</organism>
<comment type="caution">
    <text evidence="2">The sequence shown here is derived from an EMBL/GenBank/DDBJ whole genome shotgun (WGS) entry which is preliminary data.</text>
</comment>
<name>A0ABW7LLY2_9RHOB</name>
<evidence type="ECO:0000313" key="2">
    <source>
        <dbReference type="EMBL" id="MFH5773972.1"/>
    </source>
</evidence>
<feature type="transmembrane region" description="Helical" evidence="1">
    <location>
        <begin position="94"/>
        <end position="120"/>
    </location>
</feature>
<sequence>MALVWAVVIFVALGHLWIGYRRAAMRSWRQLGAALAVLLAGALVCQLIGEGKTGGYLAGIIGFMMMLLLLIAAGSLALGGLIRLGLEAAGRPRLTVVALLRWDLAVVGTFAALAIGFSAAE</sequence>
<keyword evidence="1" id="KW-0812">Transmembrane</keyword>
<protein>
    <recommendedName>
        <fullName evidence="4">DUF3995 domain-containing protein</fullName>
    </recommendedName>
</protein>